<feature type="signal peptide" evidence="2">
    <location>
        <begin position="1"/>
        <end position="17"/>
    </location>
</feature>
<keyword evidence="2" id="KW-0732">Signal</keyword>
<feature type="transmembrane region" description="Helical" evidence="1">
    <location>
        <begin position="731"/>
        <end position="753"/>
    </location>
</feature>
<comment type="caution">
    <text evidence="3">The sequence shown here is derived from an EMBL/GenBank/DDBJ whole genome shotgun (WGS) entry which is preliminary data.</text>
</comment>
<evidence type="ECO:0000313" key="3">
    <source>
        <dbReference type="EMBL" id="KAK7248691.1"/>
    </source>
</evidence>
<protein>
    <recommendedName>
        <fullName evidence="5">Tyrosine-protein kinase ephrin type A/B receptor-like domain-containing protein</fullName>
    </recommendedName>
</protein>
<keyword evidence="1" id="KW-0812">Transmembrane</keyword>
<evidence type="ECO:0000256" key="2">
    <source>
        <dbReference type="SAM" id="SignalP"/>
    </source>
</evidence>
<dbReference type="PANTHER" id="PTHR11319">
    <property type="entry name" value="G PROTEIN-COUPLED RECEPTOR-RELATED"/>
    <property type="match status" value="1"/>
</dbReference>
<feature type="transmembrane region" description="Helical" evidence="1">
    <location>
        <begin position="642"/>
        <end position="660"/>
    </location>
</feature>
<dbReference type="EMBL" id="JBBJCI010000087">
    <property type="protein sequence ID" value="KAK7248691.1"/>
    <property type="molecule type" value="Genomic_DNA"/>
</dbReference>
<sequence length="989" mass="107107">MRLLVVVAALCAGRAGGTIRDTSFDYGIAETASTQLEEMLGDSWTTARVLHNGVQNGLAWDADAFRDYLDLNPMALVNATAGPANATNGTAGVPVDASVLVARVHGTAGAERGDALRKLLHALAKFASRSQAMIFVGLGDGTRDAGSDVPSFERHLNDLTVAVDRSRSDTYDNLTVANCTAPARAPCPACCRQVWHADRVGQAKGGAYVDAFPYDCRLRPWYQGALRSGWPLWTPPYVFATSQTIGMTAAMTLRDYYGSPVGALGIDQRIDVSFEEISRYLALNAAVFDERNMTLFVFDRLHGDTLIASSKGNFVEAGEGLRRPDACGDAVVERAHAGAYAALSDATLPWHGDLTIVDHFFVYSSRVVDRRAVGINWTMVTTYRVGCLPGTYENVRVGCDDCRLDTWSRPESAACDMCARTFYDVRGPDADRSAWPAVGDCRRCPPEADCASPDTRLEALPLQPGYMRMAADSTELLRCRVRAACPGGYFGVGVRSCERGFGGAYCSECRAGYYAAPDGSACRKCAGGPLSPGTVALIAFYALVAFAVVGLLFGNVSAADAGGLDEMSRLSRLQNKLRAKWKLCFVSVQIATMTPNLLPKFPDYVAGWYVALVEGLAVFNFAPRFPGGSCAGFGRVTFHDALVATTAGPFALMGCVALWGCRVDGCVRGGRAWGSALKACLLVLYVILPTICSTIIDAFYCTDGLDGGVQYYKADLLLPCRGDRHALATIYAAECIAIYVAGIPCCFVVALWYHRGILDPKVDAGGGVLRKARRHEPHYERLVRRADAARRKEPATRNLQILWGPFVPRFYWFEVLELARRLFATSFVKILTYRPALRLLLSLLSALAFLKAQIKAEPFVEAADNVLAETLLWIIILNYLALLCVVCSIVSSDAALSAVLTCLLLLVFGVTVVLVFRDVDRERKAVSELVSDASSLMLRRPSFLSPKKVDDAAAAEDAPRPPRDVDLTRVDYEAEESKDGAALLLVVTT</sequence>
<dbReference type="PANTHER" id="PTHR11319:SF35">
    <property type="entry name" value="OUTER MEMBRANE PROTEIN PMPC-RELATED"/>
    <property type="match status" value="1"/>
</dbReference>
<keyword evidence="1" id="KW-1133">Transmembrane helix</keyword>
<evidence type="ECO:0000313" key="4">
    <source>
        <dbReference type="Proteomes" id="UP001363151"/>
    </source>
</evidence>
<feature type="chain" id="PRO_5045082751" description="Tyrosine-protein kinase ephrin type A/B receptor-like domain-containing protein" evidence="2">
    <location>
        <begin position="18"/>
        <end position="989"/>
    </location>
</feature>
<reference evidence="3 4" key="1">
    <citation type="submission" date="2024-03" db="EMBL/GenBank/DDBJ databases">
        <title>Aureococcus anophagefferens CCMP1851 and Kratosvirus quantuckense: Draft genome of a second virus-susceptible host strain in the model system.</title>
        <authorList>
            <person name="Chase E."/>
            <person name="Truchon A.R."/>
            <person name="Schepens W."/>
            <person name="Wilhelm S.W."/>
        </authorList>
    </citation>
    <scope>NUCLEOTIDE SEQUENCE [LARGE SCALE GENOMIC DNA]</scope>
    <source>
        <strain evidence="3 4">CCMP1851</strain>
    </source>
</reference>
<feature type="transmembrane region" description="Helical" evidence="1">
    <location>
        <begin position="604"/>
        <end position="622"/>
    </location>
</feature>
<organism evidence="3 4">
    <name type="scientific">Aureococcus anophagefferens</name>
    <name type="common">Harmful bloom alga</name>
    <dbReference type="NCBI Taxonomy" id="44056"/>
    <lineage>
        <taxon>Eukaryota</taxon>
        <taxon>Sar</taxon>
        <taxon>Stramenopiles</taxon>
        <taxon>Ochrophyta</taxon>
        <taxon>Pelagophyceae</taxon>
        <taxon>Pelagomonadales</taxon>
        <taxon>Pelagomonadaceae</taxon>
        <taxon>Aureococcus</taxon>
    </lineage>
</organism>
<evidence type="ECO:0008006" key="5">
    <source>
        <dbReference type="Google" id="ProtNLM"/>
    </source>
</evidence>
<keyword evidence="4" id="KW-1185">Reference proteome</keyword>
<name>A0ABR1G5V0_AURAN</name>
<feature type="transmembrane region" description="Helical" evidence="1">
    <location>
        <begin position="897"/>
        <end position="916"/>
    </location>
</feature>
<dbReference type="Gene3D" id="3.30.450.20">
    <property type="entry name" value="PAS domain"/>
    <property type="match status" value="1"/>
</dbReference>
<feature type="transmembrane region" description="Helical" evidence="1">
    <location>
        <begin position="672"/>
        <end position="696"/>
    </location>
</feature>
<gene>
    <name evidence="3" type="ORF">SO694_00040155</name>
</gene>
<keyword evidence="1" id="KW-0472">Membrane</keyword>
<dbReference type="Proteomes" id="UP001363151">
    <property type="component" value="Unassembled WGS sequence"/>
</dbReference>
<accession>A0ABR1G5V0</accession>
<evidence type="ECO:0000256" key="1">
    <source>
        <dbReference type="SAM" id="Phobius"/>
    </source>
</evidence>
<feature type="transmembrane region" description="Helical" evidence="1">
    <location>
        <begin position="535"/>
        <end position="558"/>
    </location>
</feature>
<feature type="transmembrane region" description="Helical" evidence="1">
    <location>
        <begin position="871"/>
        <end position="891"/>
    </location>
</feature>
<proteinExistence type="predicted"/>